<evidence type="ECO:0000256" key="2">
    <source>
        <dbReference type="ARBA" id="ARBA00023125"/>
    </source>
</evidence>
<evidence type="ECO:0000259" key="5">
    <source>
        <dbReference type="PROSITE" id="PS50043"/>
    </source>
</evidence>
<dbReference type="SUPFAM" id="SSF46894">
    <property type="entry name" value="C-terminal effector domain of the bipartite response regulators"/>
    <property type="match status" value="1"/>
</dbReference>
<keyword evidence="3" id="KW-0804">Transcription</keyword>
<dbReference type="PRINTS" id="PR00038">
    <property type="entry name" value="HTHLUXR"/>
</dbReference>
<dbReference type="InterPro" id="IPR041664">
    <property type="entry name" value="AAA_16"/>
</dbReference>
<dbReference type="PROSITE" id="PS50043">
    <property type="entry name" value="HTH_LUXR_2"/>
    <property type="match status" value="1"/>
</dbReference>
<feature type="compositionally biased region" description="Basic and acidic residues" evidence="4">
    <location>
        <begin position="544"/>
        <end position="553"/>
    </location>
</feature>
<dbReference type="Pfam" id="PF13191">
    <property type="entry name" value="AAA_16"/>
    <property type="match status" value="1"/>
</dbReference>
<dbReference type="PANTHER" id="PTHR44688:SF16">
    <property type="entry name" value="DNA-BINDING TRANSCRIPTIONAL ACTIVATOR DEVR_DOSR"/>
    <property type="match status" value="1"/>
</dbReference>
<dbReference type="InterPro" id="IPR027417">
    <property type="entry name" value="P-loop_NTPase"/>
</dbReference>
<dbReference type="SMART" id="SM00421">
    <property type="entry name" value="HTH_LUXR"/>
    <property type="match status" value="1"/>
</dbReference>
<dbReference type="EMBL" id="JBHLUH010000052">
    <property type="protein sequence ID" value="MFC0530941.1"/>
    <property type="molecule type" value="Genomic_DNA"/>
</dbReference>
<dbReference type="Pfam" id="PF00196">
    <property type="entry name" value="GerE"/>
    <property type="match status" value="1"/>
</dbReference>
<name>A0ABV6M8G7_9ACTN</name>
<sequence>MQRRHSVVGRQRQLRALDEAFRQAPAGGRFALVTGAPGSGRTALLDAAADAWSAADVMVLRVPPPADPHDPVAGFAALLHVLREQYGQFANPLLTGPLSAIGAACDSRASSVPHRLLLLAQETAAAIALICRPGPAVLIADDVDANPGLTPALAAAVRSNCLVVAAGTGTARQSSLADTVVELTPLAAESVREILARRHGAPVDEAVLPALTTALGPLAGNPATILQTTDELAGSGRLVVVADHLCLLEPHAPIPLPVDHRLVASVRRRGVVAVRLATMAAVTRFRLNDLPLFADATLGQVDNYGATLDELVADGALLVGPDDVISPSCPAAAARFAAEAGAVTRLHRAYAAAMLRRAGSGVPADRAALADHVTSAGGTMPTGRRTALALAATAAKVMEREPDRAANWLDAALRHAGGAPVDEDLLGWLMRLLMRTGQFARLAEVVRAAPADRADLPAAGVLAAVHAGVPVAEVLSSPPDRRAIAPWADRWLTPAPVVVTGPVGPTTTRSSTGSLDCGPALVTDAEFALVGWAVDGGDPPGPSTEDRPGGADRQQDQLLAAGAAGDLAQVFHLVLGTERYRIPADGPLAAYHRMLSARTRGDLPGVVSAARQVQLTSGRAPALCHLARIWAAESLGLQGRCAEAATWLSSVPDEPPYAALRWWVTNGLAGEPGTTAQARHRLDAARRARERQLAYGSRIGVAQLIVRAAGIAGRFGLVAQGREIVELVDPAAAGGQRFDLGTALLAQALAASDLPAAAEAIGLLRGGGDRVGLAYAALDLGRIAADPLPWLLEALHTAEEIRSPRLRAAAVDSMRARGVRRSRGQTSRAVLSAIETEIIALIRSGRTNRQIAVQMRMSEKTVENYLTRLFARTGCRSRVELVAASITSDTLDIAS</sequence>
<evidence type="ECO:0000313" key="6">
    <source>
        <dbReference type="EMBL" id="MFC0530941.1"/>
    </source>
</evidence>
<comment type="caution">
    <text evidence="6">The sequence shown here is derived from an EMBL/GenBank/DDBJ whole genome shotgun (WGS) entry which is preliminary data.</text>
</comment>
<proteinExistence type="predicted"/>
<evidence type="ECO:0000256" key="1">
    <source>
        <dbReference type="ARBA" id="ARBA00023015"/>
    </source>
</evidence>
<dbReference type="InterPro" id="IPR000792">
    <property type="entry name" value="Tscrpt_reg_LuxR_C"/>
</dbReference>
<dbReference type="SUPFAM" id="SSF52540">
    <property type="entry name" value="P-loop containing nucleoside triphosphate hydrolases"/>
    <property type="match status" value="1"/>
</dbReference>
<accession>A0ABV6M8G7</accession>
<organism evidence="6 7">
    <name type="scientific">Phytohabitans kaempferiae</name>
    <dbReference type="NCBI Taxonomy" id="1620943"/>
    <lineage>
        <taxon>Bacteria</taxon>
        <taxon>Bacillati</taxon>
        <taxon>Actinomycetota</taxon>
        <taxon>Actinomycetes</taxon>
        <taxon>Micromonosporales</taxon>
        <taxon>Micromonosporaceae</taxon>
    </lineage>
</organism>
<keyword evidence="7" id="KW-1185">Reference proteome</keyword>
<reference evidence="6 7" key="1">
    <citation type="submission" date="2024-09" db="EMBL/GenBank/DDBJ databases">
        <authorList>
            <person name="Sun Q."/>
            <person name="Mori K."/>
        </authorList>
    </citation>
    <scope>NUCLEOTIDE SEQUENCE [LARGE SCALE GENOMIC DNA]</scope>
    <source>
        <strain evidence="6 7">TBRC 3947</strain>
    </source>
</reference>
<dbReference type="CDD" id="cd06170">
    <property type="entry name" value="LuxR_C_like"/>
    <property type="match status" value="1"/>
</dbReference>
<keyword evidence="1" id="KW-0805">Transcription regulation</keyword>
<dbReference type="Proteomes" id="UP001589867">
    <property type="component" value="Unassembled WGS sequence"/>
</dbReference>
<protein>
    <submittedName>
        <fullName evidence="6">LuxR C-terminal-related transcriptional regulator</fullName>
    </submittedName>
</protein>
<keyword evidence="2" id="KW-0238">DNA-binding</keyword>
<dbReference type="RefSeq" id="WP_377254472.1">
    <property type="nucleotide sequence ID" value="NZ_JBHLUH010000052.1"/>
</dbReference>
<dbReference type="Gene3D" id="1.10.10.10">
    <property type="entry name" value="Winged helix-like DNA-binding domain superfamily/Winged helix DNA-binding domain"/>
    <property type="match status" value="1"/>
</dbReference>
<dbReference type="InterPro" id="IPR016032">
    <property type="entry name" value="Sig_transdc_resp-reg_C-effctor"/>
</dbReference>
<evidence type="ECO:0000256" key="4">
    <source>
        <dbReference type="SAM" id="MobiDB-lite"/>
    </source>
</evidence>
<feature type="region of interest" description="Disordered" evidence="4">
    <location>
        <begin position="533"/>
        <end position="553"/>
    </location>
</feature>
<dbReference type="InterPro" id="IPR036388">
    <property type="entry name" value="WH-like_DNA-bd_sf"/>
</dbReference>
<dbReference type="PROSITE" id="PS00622">
    <property type="entry name" value="HTH_LUXR_1"/>
    <property type="match status" value="1"/>
</dbReference>
<evidence type="ECO:0000313" key="7">
    <source>
        <dbReference type="Proteomes" id="UP001589867"/>
    </source>
</evidence>
<gene>
    <name evidence="6" type="ORF">ACFFIA_25180</name>
</gene>
<evidence type="ECO:0000256" key="3">
    <source>
        <dbReference type="ARBA" id="ARBA00023163"/>
    </source>
</evidence>
<dbReference type="PANTHER" id="PTHR44688">
    <property type="entry name" value="DNA-BINDING TRANSCRIPTIONAL ACTIVATOR DEVR_DOSR"/>
    <property type="match status" value="1"/>
</dbReference>
<feature type="domain" description="HTH luxR-type" evidence="5">
    <location>
        <begin position="824"/>
        <end position="889"/>
    </location>
</feature>